<sequence length="916" mass="104425">MKNFLLFVMLFLVSVSYSQNIRFEGLILDNEKMPLEMANVMAVNQATKAMDAYAITTDKGKFVLNLKAKTAYVIKLSYIGMQNKEVAVITQAENIIQNIIMDAGGIELDGVEIVREMPVSIKGDTIIYNADSFKTGEERKLEDVFKKLPGFEVMPDGQIQVEGKKVAKLFVNGKPFMEGDTKLGSKNIPSDAVDKIQVLRNFNEVSQMKGLENNNDDIALNIKLKKGKDKFWFGDVSGGLANDKGYIINPKMFYYSPKTSINSIVNFNNIGEVSLTSADFFRITGGARNTIGRSGTTLTLNRNFFGLSGVDNVAKASDKFGTLNINQSFSKKWNVTGFAAYSSTFNRTITNSERAIFQPNTTEIATLENRDNRTDSRNNAFISKLGSKYKANDNFQLDYDVFFRKNGQEEIDNSQTNFNSINNGVVFNSSNSIISFQKQDPVAFNQSLNLFYTQNPKSTWVVEMQHQYEDEDPFYNPQLAINPYQNSTSSNPDDPSNIFVNENALNIQQSRFVKTNKIDVKIDYYYQVSNKSIFNVTLGNTNAFQSYNSSILQILQDNTVNPIEEDAYNNDVRYNFNDVFLGLHYKFIVGKFTFNPGFSVHQYNTDNTQFSTPFQLNFSRFLPDMFARWDLKKSENLTYNFDVKNGFNDVNSLVEGYIFTNFNSIARGNSQLENSLITTHRLVYSKYNLYNFTTIFGNIAYTTTKNPVVNGILFQSIYSTSDRLNLDAENETLNGNLFYSKSFKKYYKVTGGITASWNKNFVLNRRLINGNTQEFIQGIENVNHGYNLALATQFKKYPNIDLGYRINFSEQAATLFTTQSPTVKLNYYFLNGLNINWDYSFNRFKNETTSVANDFKIMTASLNYIKKDTKFEYRIQANNLLNTRSRLNNTFNVNGYNASENVILPRFVTFILKYNI</sequence>
<name>A0A1M5FDD6_9FLAO</name>
<dbReference type="AlphaFoldDB" id="A0A1M5FDD6"/>
<dbReference type="OrthoDB" id="603275at2"/>
<evidence type="ECO:0000313" key="1">
    <source>
        <dbReference type="EMBL" id="SHF89152.1"/>
    </source>
</evidence>
<accession>A0A1M5FDD6</accession>
<dbReference type="STRING" id="229205.SAMN05444372_10164"/>
<dbReference type="SUPFAM" id="SSF56935">
    <property type="entry name" value="Porins"/>
    <property type="match status" value="1"/>
</dbReference>
<evidence type="ECO:0000313" key="2">
    <source>
        <dbReference type="Proteomes" id="UP000184020"/>
    </source>
</evidence>
<proteinExistence type="predicted"/>
<reference evidence="2" key="1">
    <citation type="submission" date="2016-11" db="EMBL/GenBank/DDBJ databases">
        <authorList>
            <person name="Varghese N."/>
            <person name="Submissions S."/>
        </authorList>
    </citation>
    <scope>NUCLEOTIDE SEQUENCE [LARGE SCALE GENOMIC DNA]</scope>
    <source>
        <strain evidence="2">DSM 17659</strain>
    </source>
</reference>
<evidence type="ECO:0008006" key="3">
    <source>
        <dbReference type="Google" id="ProtNLM"/>
    </source>
</evidence>
<keyword evidence="2" id="KW-1185">Reference proteome</keyword>
<gene>
    <name evidence="1" type="ORF">SAMN05444372_10164</name>
</gene>
<dbReference type="Proteomes" id="UP000184020">
    <property type="component" value="Unassembled WGS sequence"/>
</dbReference>
<protein>
    <recommendedName>
        <fullName evidence="3">CarboxypepD_reg-like domain-containing protein</fullName>
    </recommendedName>
</protein>
<dbReference type="InterPro" id="IPR008969">
    <property type="entry name" value="CarboxyPept-like_regulatory"/>
</dbReference>
<dbReference type="RefSeq" id="WP_073016091.1">
    <property type="nucleotide sequence ID" value="NZ_FQWF01000001.1"/>
</dbReference>
<dbReference type="EMBL" id="FQWF01000001">
    <property type="protein sequence ID" value="SHF89152.1"/>
    <property type="molecule type" value="Genomic_DNA"/>
</dbReference>
<organism evidence="1 2">
    <name type="scientific">Flavobacterium micromati</name>
    <dbReference type="NCBI Taxonomy" id="229205"/>
    <lineage>
        <taxon>Bacteria</taxon>
        <taxon>Pseudomonadati</taxon>
        <taxon>Bacteroidota</taxon>
        <taxon>Flavobacteriia</taxon>
        <taxon>Flavobacteriales</taxon>
        <taxon>Flavobacteriaceae</taxon>
        <taxon>Flavobacterium</taxon>
    </lineage>
</organism>
<dbReference type="SUPFAM" id="SSF49464">
    <property type="entry name" value="Carboxypeptidase regulatory domain-like"/>
    <property type="match status" value="1"/>
</dbReference>